<proteinExistence type="inferred from homology"/>
<evidence type="ECO:0000256" key="5">
    <source>
        <dbReference type="ARBA" id="ARBA00023136"/>
    </source>
</evidence>
<feature type="transmembrane region" description="Helical" evidence="6">
    <location>
        <begin position="6"/>
        <end position="22"/>
    </location>
</feature>
<dbReference type="InParanoid" id="A0A1S0TTD6"/>
<dbReference type="GO" id="GO:0031966">
    <property type="term" value="C:mitochondrial membrane"/>
    <property type="evidence" value="ECO:0007669"/>
    <property type="project" value="TreeGrafter"/>
</dbReference>
<keyword evidence="4 6" id="KW-1133">Transmembrane helix</keyword>
<reference evidence="7" key="1">
    <citation type="submission" date="2012-04" db="EMBL/GenBank/DDBJ databases">
        <title>The Genome Sequence of Loa loa.</title>
        <authorList>
            <consortium name="The Broad Institute Genome Sequencing Platform"/>
            <consortium name="Broad Institute Genome Sequencing Center for Infectious Disease"/>
            <person name="Nutman T.B."/>
            <person name="Fink D.L."/>
            <person name="Russ C."/>
            <person name="Young S."/>
            <person name="Zeng Q."/>
            <person name="Gargeya S."/>
            <person name="Alvarado L."/>
            <person name="Berlin A."/>
            <person name="Chapman S.B."/>
            <person name="Chen Z."/>
            <person name="Freedman E."/>
            <person name="Gellesch M."/>
            <person name="Goldberg J."/>
            <person name="Griggs A."/>
            <person name="Gujja S."/>
            <person name="Heilman E.R."/>
            <person name="Heiman D."/>
            <person name="Howarth C."/>
            <person name="Mehta T."/>
            <person name="Neiman D."/>
            <person name="Pearson M."/>
            <person name="Roberts A."/>
            <person name="Saif S."/>
            <person name="Shea T."/>
            <person name="Shenoy N."/>
            <person name="Sisk P."/>
            <person name="Stolte C."/>
            <person name="Sykes S."/>
            <person name="White J."/>
            <person name="Yandava C."/>
            <person name="Haas B."/>
            <person name="Henn M.R."/>
            <person name="Nusbaum C."/>
            <person name="Birren B."/>
        </authorList>
    </citation>
    <scope>NUCLEOTIDE SEQUENCE [LARGE SCALE GENOMIC DNA]</scope>
</reference>
<dbReference type="GeneID" id="9946775"/>
<name>A0A1S0TTD6_LOALO</name>
<evidence type="ECO:0008006" key="8">
    <source>
        <dbReference type="Google" id="ProtNLM"/>
    </source>
</evidence>
<dbReference type="InterPro" id="IPR044890">
    <property type="entry name" value="TMEM14_sf"/>
</dbReference>
<evidence type="ECO:0000256" key="3">
    <source>
        <dbReference type="ARBA" id="ARBA00022692"/>
    </source>
</evidence>
<evidence type="ECO:0000313" key="7">
    <source>
        <dbReference type="EMBL" id="EFO19156.2"/>
    </source>
</evidence>
<dbReference type="Pfam" id="PF03647">
    <property type="entry name" value="Tmemb_14"/>
    <property type="match status" value="1"/>
</dbReference>
<dbReference type="CTD" id="9946775"/>
<dbReference type="OMA" id="ANSHKIM"/>
<feature type="transmembrane region" description="Helical" evidence="6">
    <location>
        <begin position="76"/>
        <end position="95"/>
    </location>
</feature>
<keyword evidence="5 6" id="KW-0472">Membrane</keyword>
<evidence type="ECO:0000256" key="4">
    <source>
        <dbReference type="ARBA" id="ARBA00022989"/>
    </source>
</evidence>
<evidence type="ECO:0000256" key="6">
    <source>
        <dbReference type="SAM" id="Phobius"/>
    </source>
</evidence>
<dbReference type="OrthoDB" id="5620at2759"/>
<dbReference type="PANTHER" id="PTHR12668">
    <property type="entry name" value="TRANSMEMBRANE PROTEIN 14, 15"/>
    <property type="match status" value="1"/>
</dbReference>
<dbReference type="Gene3D" id="1.10.10.1740">
    <property type="entry name" value="Transmembrane protein 14-like"/>
    <property type="match status" value="1"/>
</dbReference>
<dbReference type="RefSeq" id="XP_020301905.1">
    <property type="nucleotide sequence ID" value="XM_020447909.1"/>
</dbReference>
<gene>
    <name evidence="7" type="ORF">LOAG_09337</name>
</gene>
<feature type="transmembrane region" description="Helical" evidence="6">
    <location>
        <begin position="29"/>
        <end position="46"/>
    </location>
</feature>
<dbReference type="PANTHER" id="PTHR12668:SF43">
    <property type="entry name" value="TRANSMEMBRANE PROTEIN 14 HOMOLOG"/>
    <property type="match status" value="1"/>
</dbReference>
<keyword evidence="3 6" id="KW-0812">Transmembrane</keyword>
<comment type="similarity">
    <text evidence="2">Belongs to the TMEM14 family.</text>
</comment>
<organism evidence="7">
    <name type="scientific">Loa loa</name>
    <name type="common">Eye worm</name>
    <name type="synonym">Filaria loa</name>
    <dbReference type="NCBI Taxonomy" id="7209"/>
    <lineage>
        <taxon>Eukaryota</taxon>
        <taxon>Metazoa</taxon>
        <taxon>Ecdysozoa</taxon>
        <taxon>Nematoda</taxon>
        <taxon>Chromadorea</taxon>
        <taxon>Rhabditida</taxon>
        <taxon>Spirurina</taxon>
        <taxon>Spiruromorpha</taxon>
        <taxon>Filarioidea</taxon>
        <taxon>Onchocercidae</taxon>
        <taxon>Loa</taxon>
    </lineage>
</organism>
<dbReference type="KEGG" id="loa:LOAG_09337"/>
<comment type="subcellular location">
    <subcellularLocation>
        <location evidence="1">Membrane</location>
    </subcellularLocation>
</comment>
<accession>A0A1S0TTD6</accession>
<evidence type="ECO:0000256" key="2">
    <source>
        <dbReference type="ARBA" id="ARBA00007590"/>
    </source>
</evidence>
<sequence length="96" mass="9701">MSDLAGLIYAGIIVAGGLVGYFKAGSTTSLVAGLAFGSAAGFAAQFNNNPMLLAVSSGLTVIMGVRFIQSGKIMPSGIVAVLSLGMVICCLLRHIH</sequence>
<evidence type="ECO:0000256" key="1">
    <source>
        <dbReference type="ARBA" id="ARBA00004370"/>
    </source>
</evidence>
<dbReference type="GO" id="GO:0070453">
    <property type="term" value="P:regulation of heme biosynthetic process"/>
    <property type="evidence" value="ECO:0007669"/>
    <property type="project" value="TreeGrafter"/>
</dbReference>
<protein>
    <recommendedName>
        <fullName evidence="8">Transmembrane protein 14C</fullName>
    </recommendedName>
</protein>
<dbReference type="AlphaFoldDB" id="A0A1S0TTD6"/>
<dbReference type="EMBL" id="JH712077">
    <property type="protein sequence ID" value="EFO19156.2"/>
    <property type="molecule type" value="Genomic_DNA"/>
</dbReference>
<dbReference type="InterPro" id="IPR005349">
    <property type="entry name" value="TMEM14"/>
</dbReference>